<accession>A0ABW8U8B7</accession>
<dbReference type="Proteomes" id="UP001625389">
    <property type="component" value="Unassembled WGS sequence"/>
</dbReference>
<evidence type="ECO:0000313" key="3">
    <source>
        <dbReference type="Proteomes" id="UP001625389"/>
    </source>
</evidence>
<dbReference type="CDD" id="cd00093">
    <property type="entry name" value="HTH_XRE"/>
    <property type="match status" value="1"/>
</dbReference>
<keyword evidence="3" id="KW-1185">Reference proteome</keyword>
<organism evidence="2 3">
    <name type="scientific">Loigolactobacillus zhaoyuanensis</name>
    <dbReference type="NCBI Taxonomy" id="2486017"/>
    <lineage>
        <taxon>Bacteria</taxon>
        <taxon>Bacillati</taxon>
        <taxon>Bacillota</taxon>
        <taxon>Bacilli</taxon>
        <taxon>Lactobacillales</taxon>
        <taxon>Lactobacillaceae</taxon>
        <taxon>Loigolactobacillus</taxon>
    </lineage>
</organism>
<name>A0ABW8U8B7_9LACO</name>
<dbReference type="InterPro" id="IPR001387">
    <property type="entry name" value="Cro/C1-type_HTH"/>
</dbReference>
<evidence type="ECO:0000313" key="2">
    <source>
        <dbReference type="EMBL" id="MFL2028126.1"/>
    </source>
</evidence>
<dbReference type="PROSITE" id="PS50943">
    <property type="entry name" value="HTH_CROC1"/>
    <property type="match status" value="1"/>
</dbReference>
<evidence type="ECO:0000259" key="1">
    <source>
        <dbReference type="PROSITE" id="PS50943"/>
    </source>
</evidence>
<dbReference type="SMART" id="SM00530">
    <property type="entry name" value="HTH_XRE"/>
    <property type="match status" value="1"/>
</dbReference>
<comment type="caution">
    <text evidence="2">The sequence shown here is derived from an EMBL/GenBank/DDBJ whole genome shotgun (WGS) entry which is preliminary data.</text>
</comment>
<feature type="domain" description="HTH cro/C1-type" evidence="1">
    <location>
        <begin position="7"/>
        <end position="58"/>
    </location>
</feature>
<dbReference type="RefSeq" id="WP_407136691.1">
    <property type="nucleotide sequence ID" value="NZ_JBGQPK010000001.1"/>
</dbReference>
<dbReference type="EMBL" id="JBGQPK010000001">
    <property type="protein sequence ID" value="MFL2028126.1"/>
    <property type="molecule type" value="Genomic_DNA"/>
</dbReference>
<sequence>MTIYQRIKELANEKNISIRELESELKFSNGTMSKWKESATSEKLQTVADYFNVTVDYLLGNKKNSNLNKPKEVDIDDEHVILRYQGKQIPDEDMEIIKRLLRGK</sequence>
<dbReference type="Gene3D" id="1.10.260.40">
    <property type="entry name" value="lambda repressor-like DNA-binding domains"/>
    <property type="match status" value="1"/>
</dbReference>
<proteinExistence type="predicted"/>
<gene>
    <name evidence="2" type="ORF">ACEN34_00630</name>
</gene>
<dbReference type="InterPro" id="IPR010982">
    <property type="entry name" value="Lambda_DNA-bd_dom_sf"/>
</dbReference>
<reference evidence="2 3" key="1">
    <citation type="submission" date="2024-08" db="EMBL/GenBank/DDBJ databases">
        <authorList>
            <person name="Arias E."/>
        </authorList>
    </citation>
    <scope>NUCLEOTIDE SEQUENCE [LARGE SCALE GENOMIC DNA]</scope>
    <source>
        <strain evidence="2 3">FAM 25317</strain>
    </source>
</reference>
<protein>
    <submittedName>
        <fullName evidence="2">Helix-turn-helix domain-containing protein</fullName>
    </submittedName>
</protein>
<dbReference type="SUPFAM" id="SSF47413">
    <property type="entry name" value="lambda repressor-like DNA-binding domains"/>
    <property type="match status" value="1"/>
</dbReference>